<organism evidence="5 6">
    <name type="scientific">Myripristis murdjan</name>
    <name type="common">pinecone soldierfish</name>
    <dbReference type="NCBI Taxonomy" id="586833"/>
    <lineage>
        <taxon>Eukaryota</taxon>
        <taxon>Metazoa</taxon>
        <taxon>Chordata</taxon>
        <taxon>Craniata</taxon>
        <taxon>Vertebrata</taxon>
        <taxon>Euteleostomi</taxon>
        <taxon>Actinopterygii</taxon>
        <taxon>Neopterygii</taxon>
        <taxon>Teleostei</taxon>
        <taxon>Neoteleostei</taxon>
        <taxon>Acanthomorphata</taxon>
        <taxon>Holocentriformes</taxon>
        <taxon>Holocentridae</taxon>
        <taxon>Myripristis</taxon>
    </lineage>
</organism>
<dbReference type="GO" id="GO:0010569">
    <property type="term" value="P:regulation of double-strand break repair via homologous recombination"/>
    <property type="evidence" value="ECO:0007669"/>
    <property type="project" value="TreeGrafter"/>
</dbReference>
<dbReference type="Pfam" id="PF15793">
    <property type="entry name" value="SHLD2_C"/>
    <property type="match status" value="1"/>
</dbReference>
<sequence length="860" mass="92431">MTDKPKIHVFLGAPPPATVPASLSAAGAEDEEWPPGGWSSLELCWQGGELKPKAGAPPPASLPEETVGHTSPAGADRMTDKPKVHVFLGAPAPATVPASLSAAGAEDEERPPGGWSSLELCWQGGELKPKAGQAFDSDRYRGSCPEDQCSASIHDYLDSCFPAGQPDPEPDPEPGQEPGREPEPDPELSIQTQYLSTWTLSQALILRGRCGVQSGSSPEKATPPQTPPKHTPTPPPPQTPPKHTPTPPPPQTPPKHTPASPSDSSSTPELFSPVTPTQSPRVTQSGSMELFSEPLLSQRLEEGGVVLEATPDGVLCSQEPGGVEQRESQTAQSSASKSPDHKRPRISESLTRTEASPPPPPPTCANIGLQGPTTPLVRCVEAGLRYSVLVAVVHPCHLKEIKVKSGASAGTFVPLASIIVTDQSGVEMKVVLWRQAAFWALTVYPGDILLITGLQVNQDKWRGETLLQSTYSSRLLNLGQITATTCPPVPQQVNGRSLRSLCAFLRARRPLLVSLPPRPAQNPSRLPYAPLRSLRADTLVHCLLRVTHTHRSAVWREEAESGSRSALVQKAVLTVEQPDGQQGALVLWGAALDWLPRFSRNRAAVWDFRVLLVRQGLTSDLLELHSTPWSSAQPLDPAHRRARDFCRPGTGRAGGAALELDLDTLLSQKYSGEVELRVHVLAFQFQGSPSQNAPQQVLDSSTPPDAVLQALSGDITYTGCGRCAAELDTDDNGIYRPCYPCLPHTAARRYYRAGLLTVAGGGSQLCVQVPPVPLQKILDAPPDKLYKSSAPGSAVRPVQRAADRLQALVSLPRTSWLLTVRSHFLCDENSVPLAQDFLLLDLQFPPDRPRTAGLNRPEPV</sequence>
<proteinExistence type="predicted"/>
<dbReference type="Pfam" id="PF21669">
    <property type="entry name" value="SHLD2_OB1"/>
    <property type="match status" value="1"/>
</dbReference>
<evidence type="ECO:0000259" key="4">
    <source>
        <dbReference type="Pfam" id="PF22779"/>
    </source>
</evidence>
<gene>
    <name evidence="5" type="primary">SHLD2</name>
</gene>
<feature type="domain" description="Shieldin complex subunit 2 C-terminal" evidence="2">
    <location>
        <begin position="678"/>
        <end position="843"/>
    </location>
</feature>
<feature type="compositionally biased region" description="Polar residues" evidence="1">
    <location>
        <begin position="328"/>
        <end position="337"/>
    </location>
</feature>
<feature type="domain" description="Shieldin complex subunit 2 second OB fold" evidence="4">
    <location>
        <begin position="535"/>
        <end position="620"/>
    </location>
</feature>
<dbReference type="FunCoup" id="A0A667ZEY5">
    <property type="interactions" value="603"/>
</dbReference>
<feature type="region of interest" description="Disordered" evidence="1">
    <location>
        <begin position="1"/>
        <end position="118"/>
    </location>
</feature>
<dbReference type="Pfam" id="PF22779">
    <property type="entry name" value="OB_SHLD2_2nd"/>
    <property type="match status" value="1"/>
</dbReference>
<dbReference type="InterPro" id="IPR031589">
    <property type="entry name" value="SHLD2_C"/>
</dbReference>
<feature type="compositionally biased region" description="Pro residues" evidence="1">
    <location>
        <begin position="224"/>
        <end position="256"/>
    </location>
</feature>
<accession>A0A667ZEY5</accession>
<dbReference type="GO" id="GO:0035861">
    <property type="term" value="C:site of double-strand break"/>
    <property type="evidence" value="ECO:0007669"/>
    <property type="project" value="TreeGrafter"/>
</dbReference>
<feature type="compositionally biased region" description="Low complexity" evidence="1">
    <location>
        <begin position="257"/>
        <end position="273"/>
    </location>
</feature>
<reference evidence="5" key="2">
    <citation type="submission" date="2025-08" db="UniProtKB">
        <authorList>
            <consortium name="Ensembl"/>
        </authorList>
    </citation>
    <scope>IDENTIFICATION</scope>
</reference>
<dbReference type="PANTHER" id="PTHR14495:SF2">
    <property type="entry name" value="SHIELDIN COMPLEX SUBUNIT 2"/>
    <property type="match status" value="1"/>
</dbReference>
<dbReference type="GO" id="GO:0005634">
    <property type="term" value="C:nucleus"/>
    <property type="evidence" value="ECO:0007669"/>
    <property type="project" value="TreeGrafter"/>
</dbReference>
<dbReference type="PANTHER" id="PTHR14495">
    <property type="entry name" value="SHIELDIN COMPLEX SUBUNIT 2"/>
    <property type="match status" value="1"/>
</dbReference>
<dbReference type="InterPro" id="IPR053944">
    <property type="entry name" value="SHLD2_OB2"/>
</dbReference>
<dbReference type="Gene3D" id="2.40.50.140">
    <property type="entry name" value="Nucleic acid-binding proteins"/>
    <property type="match status" value="1"/>
</dbReference>
<dbReference type="Ensembl" id="ENSMMDT00005032211.1">
    <property type="protein sequence ID" value="ENSMMDP00005031496.1"/>
    <property type="gene ID" value="ENSMMDG00005014868.1"/>
</dbReference>
<dbReference type="InterPro" id="IPR029715">
    <property type="entry name" value="FAM35A"/>
</dbReference>
<protein>
    <submittedName>
        <fullName evidence="5">Shieldin complex subunit 2</fullName>
    </submittedName>
</protein>
<dbReference type="SUPFAM" id="SSF50249">
    <property type="entry name" value="Nucleic acid-binding proteins"/>
    <property type="match status" value="1"/>
</dbReference>
<evidence type="ECO:0000259" key="3">
    <source>
        <dbReference type="Pfam" id="PF21669"/>
    </source>
</evidence>
<dbReference type="InterPro" id="IPR012340">
    <property type="entry name" value="NA-bd_OB-fold"/>
</dbReference>
<evidence type="ECO:0000313" key="5">
    <source>
        <dbReference type="Ensembl" id="ENSMMDP00005031496.1"/>
    </source>
</evidence>
<reference evidence="5" key="3">
    <citation type="submission" date="2025-09" db="UniProtKB">
        <authorList>
            <consortium name="Ensembl"/>
        </authorList>
    </citation>
    <scope>IDENTIFICATION</scope>
</reference>
<name>A0A667ZEY5_9TELE</name>
<dbReference type="AlphaFoldDB" id="A0A667ZEY5"/>
<feature type="region of interest" description="Disordered" evidence="1">
    <location>
        <begin position="312"/>
        <end position="369"/>
    </location>
</feature>
<dbReference type="InterPro" id="IPR049507">
    <property type="entry name" value="SHLD2_OB1"/>
</dbReference>
<reference evidence="5" key="1">
    <citation type="submission" date="2019-06" db="EMBL/GenBank/DDBJ databases">
        <authorList>
            <consortium name="Wellcome Sanger Institute Data Sharing"/>
        </authorList>
    </citation>
    <scope>NUCLEOTIDE SEQUENCE [LARGE SCALE GENOMIC DNA]</scope>
</reference>
<feature type="domain" description="Shieldin complex subunit 2 first OB fold" evidence="3">
    <location>
        <begin position="369"/>
        <end position="503"/>
    </location>
</feature>
<dbReference type="GeneTree" id="ENSGT00390000003133"/>
<feature type="region of interest" description="Disordered" evidence="1">
    <location>
        <begin position="209"/>
        <end position="285"/>
    </location>
</feature>
<evidence type="ECO:0000256" key="1">
    <source>
        <dbReference type="SAM" id="MobiDB-lite"/>
    </source>
</evidence>
<dbReference type="PRINTS" id="PR01217">
    <property type="entry name" value="PRICHEXTENSN"/>
</dbReference>
<evidence type="ECO:0000259" key="2">
    <source>
        <dbReference type="Pfam" id="PF15793"/>
    </source>
</evidence>
<dbReference type="InParanoid" id="A0A667ZEY5"/>
<keyword evidence="6" id="KW-1185">Reference proteome</keyword>
<evidence type="ECO:0000313" key="6">
    <source>
        <dbReference type="Proteomes" id="UP000472263"/>
    </source>
</evidence>
<feature type="compositionally biased region" description="Polar residues" evidence="1">
    <location>
        <begin position="274"/>
        <end position="285"/>
    </location>
</feature>
<dbReference type="Proteomes" id="UP000472263">
    <property type="component" value="Chromosome 15"/>
</dbReference>
<feature type="region of interest" description="Disordered" evidence="1">
    <location>
        <begin position="155"/>
        <end position="195"/>
    </location>
</feature>